<evidence type="ECO:0000256" key="2">
    <source>
        <dbReference type="ARBA" id="ARBA00005982"/>
    </source>
</evidence>
<feature type="transmembrane region" description="Helical" evidence="8">
    <location>
        <begin position="271"/>
        <end position="288"/>
    </location>
</feature>
<evidence type="ECO:0000256" key="1">
    <source>
        <dbReference type="ARBA" id="ARBA00004141"/>
    </source>
</evidence>
<feature type="transmembrane region" description="Helical" evidence="8">
    <location>
        <begin position="606"/>
        <end position="624"/>
    </location>
</feature>
<feature type="transmembrane region" description="Helical" evidence="8">
    <location>
        <begin position="521"/>
        <end position="540"/>
    </location>
</feature>
<feature type="transmembrane region" description="Helical" evidence="8">
    <location>
        <begin position="94"/>
        <end position="111"/>
    </location>
</feature>
<keyword evidence="10" id="KW-1185">Reference proteome</keyword>
<dbReference type="EMBL" id="FNQO01000003">
    <property type="protein sequence ID" value="SEA35017.1"/>
    <property type="molecule type" value="Genomic_DNA"/>
</dbReference>
<dbReference type="STRING" id="658218.SAMN05216562_2769"/>
<keyword evidence="5 8" id="KW-1133">Transmembrane helix</keyword>
<dbReference type="GO" id="GO:0016020">
    <property type="term" value="C:membrane"/>
    <property type="evidence" value="ECO:0007669"/>
    <property type="project" value="UniProtKB-SubCell"/>
</dbReference>
<dbReference type="InterPro" id="IPR018456">
    <property type="entry name" value="PTR2_symporter_CS"/>
</dbReference>
<comment type="similarity">
    <text evidence="2 7">Belongs to the major facilitator superfamily. Proton-dependent oligopeptide transporter (POT/PTR) (TC 2.A.17) family.</text>
</comment>
<keyword evidence="6 8" id="KW-0472">Membrane</keyword>
<evidence type="ECO:0000256" key="6">
    <source>
        <dbReference type="ARBA" id="ARBA00023136"/>
    </source>
</evidence>
<keyword evidence="4" id="KW-0571">Peptide transport</keyword>
<feature type="transmembrane region" description="Helical" evidence="8">
    <location>
        <begin position="153"/>
        <end position="172"/>
    </location>
</feature>
<dbReference type="Pfam" id="PF00854">
    <property type="entry name" value="PTR2"/>
    <property type="match status" value="2"/>
</dbReference>
<evidence type="ECO:0000256" key="5">
    <source>
        <dbReference type="ARBA" id="ARBA00022989"/>
    </source>
</evidence>
<keyword evidence="4" id="KW-0653">Protein transport</keyword>
<dbReference type="InterPro" id="IPR000109">
    <property type="entry name" value="POT_fam"/>
</dbReference>
<keyword evidence="7" id="KW-0813">Transport</keyword>
<feature type="transmembrane region" description="Helical" evidence="8">
    <location>
        <begin position="410"/>
        <end position="430"/>
    </location>
</feature>
<dbReference type="GO" id="GO:0006857">
    <property type="term" value="P:oligopeptide transport"/>
    <property type="evidence" value="ECO:0007669"/>
    <property type="project" value="InterPro"/>
</dbReference>
<dbReference type="AlphaFoldDB" id="A0A1H4AGL7"/>
<dbReference type="PROSITE" id="PS01023">
    <property type="entry name" value="PTR2_2"/>
    <property type="match status" value="1"/>
</dbReference>
<name>A0A1H4AGL7_9GAMM</name>
<evidence type="ECO:0000256" key="7">
    <source>
        <dbReference type="RuleBase" id="RU003755"/>
    </source>
</evidence>
<dbReference type="Proteomes" id="UP000198658">
    <property type="component" value="Unassembled WGS sequence"/>
</dbReference>
<dbReference type="PROSITE" id="PS01022">
    <property type="entry name" value="PTR2_1"/>
    <property type="match status" value="1"/>
</dbReference>
<dbReference type="PANTHER" id="PTHR11654">
    <property type="entry name" value="OLIGOPEPTIDE TRANSPORTER-RELATED"/>
    <property type="match status" value="1"/>
</dbReference>
<dbReference type="SUPFAM" id="SSF103473">
    <property type="entry name" value="MFS general substrate transporter"/>
    <property type="match status" value="1"/>
</dbReference>
<evidence type="ECO:0000313" key="9">
    <source>
        <dbReference type="EMBL" id="SEA35017.1"/>
    </source>
</evidence>
<proteinExistence type="inferred from homology"/>
<dbReference type="InterPro" id="IPR036259">
    <property type="entry name" value="MFS_trans_sf"/>
</dbReference>
<dbReference type="CDD" id="cd17346">
    <property type="entry name" value="MFS_DtpA_like"/>
    <property type="match status" value="1"/>
</dbReference>
<feature type="transmembrane region" description="Helical" evidence="8">
    <location>
        <begin position="67"/>
        <end position="85"/>
    </location>
</feature>
<feature type="transmembrane region" description="Helical" evidence="8">
    <location>
        <begin position="494"/>
        <end position="515"/>
    </location>
</feature>
<dbReference type="GO" id="GO:1904680">
    <property type="term" value="F:peptide transmembrane transporter activity"/>
    <property type="evidence" value="ECO:0007669"/>
    <property type="project" value="InterPro"/>
</dbReference>
<feature type="transmembrane region" description="Helical" evidence="8">
    <location>
        <begin position="294"/>
        <end position="313"/>
    </location>
</feature>
<feature type="transmembrane region" description="Helical" evidence="8">
    <location>
        <begin position="193"/>
        <end position="217"/>
    </location>
</feature>
<feature type="transmembrane region" description="Helical" evidence="8">
    <location>
        <begin position="223"/>
        <end position="242"/>
    </location>
</feature>
<feature type="transmembrane region" description="Helical" evidence="8">
    <location>
        <begin position="462"/>
        <end position="482"/>
    </location>
</feature>
<evidence type="ECO:0000256" key="8">
    <source>
        <dbReference type="SAM" id="Phobius"/>
    </source>
</evidence>
<feature type="transmembrane region" description="Helical" evidence="8">
    <location>
        <begin position="325"/>
        <end position="347"/>
    </location>
</feature>
<feature type="transmembrane region" description="Helical" evidence="8">
    <location>
        <begin position="386"/>
        <end position="403"/>
    </location>
</feature>
<dbReference type="RefSeq" id="WP_091389681.1">
    <property type="nucleotide sequence ID" value="NZ_FNQO01000003.1"/>
</dbReference>
<reference evidence="10" key="1">
    <citation type="submission" date="2016-10" db="EMBL/GenBank/DDBJ databases">
        <authorList>
            <person name="Varghese N."/>
            <person name="Submissions S."/>
        </authorList>
    </citation>
    <scope>NUCLEOTIDE SEQUENCE [LARGE SCALE GENOMIC DNA]</scope>
    <source>
        <strain evidence="10">CGMCC 1.10657</strain>
    </source>
</reference>
<keyword evidence="3 7" id="KW-0812">Transmembrane</keyword>
<dbReference type="OrthoDB" id="9772725at2"/>
<organism evidence="9 10">
    <name type="scientific">Microbulbifer marinus</name>
    <dbReference type="NCBI Taxonomy" id="658218"/>
    <lineage>
        <taxon>Bacteria</taxon>
        <taxon>Pseudomonadati</taxon>
        <taxon>Pseudomonadota</taxon>
        <taxon>Gammaproteobacteria</taxon>
        <taxon>Cellvibrionales</taxon>
        <taxon>Microbulbiferaceae</taxon>
        <taxon>Microbulbifer</taxon>
    </lineage>
</organism>
<evidence type="ECO:0000313" key="10">
    <source>
        <dbReference type="Proteomes" id="UP000198658"/>
    </source>
</evidence>
<evidence type="ECO:0000256" key="4">
    <source>
        <dbReference type="ARBA" id="ARBA00022856"/>
    </source>
</evidence>
<accession>A0A1H4AGL7</accession>
<sequence length="632" mass="67674">MSSNVADVTTTATTTGSGELLGHPKGLYICFATELWERFSFYGMKYLLLLYLTKYHLFTDSAGYDVLGAYAGLVYALPLIGGLLADRYLGMRKAVLFGGILLCLGHLLMAVEGHQAITYAAGTLLSEAITLNDGTVIAAGTTLASDVVIQDVVALKVFFMALALITVGVGFLKPNISTIVGQLYSKNDPRRDAGFTIFYMGINVGSFIATLLCGWLGETYGWGYGFGLAGIGMVVGLITFLWGQKYLDGLAEPSRPEVLKQKAIGPINKEWAVYLGGIASLAVVWFLVQSEPVVHLAQNSLLIVAIVGLILFSMLHQDSKGKDPIAIGVAVATATLGLIWAFAGTLAPEWMEYKSNLDPLVAGEVNTVLAGITPIIDWIVTDVDKWLGVMLLSLVGFIGYGFTRHYSEEFSRTVVLMVLITSTIVFWALFEQSAGSMTLYADRVLDRTVGDGEIRASMFGSLNAGFIMLLAIPFAALWVWLGKRGWEPSTPVKFGLGIIQAGLGFGALVLGAAFPTEAGKVAMIWLVLAYLLHTTGELCLSPVGLSAVTKLSIGKVVSVSMGTWFLATALSETVATRIGKMAAVPQEGATDLASTLSTYTSLYEYLMWWGLGVGALMIVISPLLKRGMCGIR</sequence>
<protein>
    <submittedName>
        <fullName evidence="9">Proton-dependent oligopeptide transporter, POT family</fullName>
    </submittedName>
</protein>
<evidence type="ECO:0000256" key="3">
    <source>
        <dbReference type="ARBA" id="ARBA00022692"/>
    </source>
</evidence>
<gene>
    <name evidence="9" type="ORF">SAMN05216562_2769</name>
</gene>
<dbReference type="Gene3D" id="1.20.1250.20">
    <property type="entry name" value="MFS general substrate transporter like domains"/>
    <property type="match status" value="2"/>
</dbReference>
<comment type="subcellular location">
    <subcellularLocation>
        <location evidence="1 7">Membrane</location>
        <topology evidence="1 7">Multi-pass membrane protein</topology>
    </subcellularLocation>
</comment>
<feature type="transmembrane region" description="Helical" evidence="8">
    <location>
        <begin position="552"/>
        <end position="571"/>
    </location>
</feature>
<dbReference type="InterPro" id="IPR005279">
    <property type="entry name" value="Dipep/tripep_permease"/>
</dbReference>